<sequence length="558" mass="62822">MSLPSGTYTITNVSYRNRASLTSGDDQEFIHCKLPGAVGPKEQWSLTSFPGDRFWIVNEDCKLHIATHPNAAIASPVFGTRVNTSMAWIIKEVPGDDYGPDVYSIHSEEMTTLAWTLNDGRDGTPISLQNFTKDRRNLWQISTYPPVQRKEFPFKDRSTMTLSSVEPTAEPDYLAVHCDWKGLPPGYSFEFPEPLLLLHHSEVVGEMMIPADGKFTTDSGSIYMEFHPRDTPAFKTFAAAIMAESDVQVYLQIEKFRFYHSGSSDADKSYVYRSKWSKELIFKGLHAFRECVSLRNLKIQGSSSDNLGPYIVATVEAGILNPCVLKCTSNIVISIHHGSCKLGSSDLKDFTVTPQQNESRQITWKFRPMSPANDELRSFLDKCFMTEQQLPIRLGVDAISTTICGRLFNLPRFDIETHIQAFAKKLITKVNVRISAITVFKRELTFDFEMQNPFSATLELQNIQLKVSIRGTHIATVKHTFGTGGVERFMIPADGQAKSPKISNCWLNASYLKAFQLAYSAKTPLDVEVTTADLSIDQYPLKGLSYNLYDIPFKLNLF</sequence>
<dbReference type="GeneID" id="72008109"/>
<protein>
    <submittedName>
        <fullName evidence="1">Uncharacterized protein</fullName>
    </submittedName>
</protein>
<dbReference type="Gene3D" id="2.60.40.1820">
    <property type="match status" value="1"/>
</dbReference>
<proteinExistence type="predicted"/>
<reference evidence="1 2" key="1">
    <citation type="journal article" date="2021" name="Environ. Microbiol.">
        <title>Gene family expansions and transcriptome signatures uncover fungal adaptations to wood decay.</title>
        <authorList>
            <person name="Hage H."/>
            <person name="Miyauchi S."/>
            <person name="Viragh M."/>
            <person name="Drula E."/>
            <person name="Min B."/>
            <person name="Chaduli D."/>
            <person name="Navarro D."/>
            <person name="Favel A."/>
            <person name="Norest M."/>
            <person name="Lesage-Meessen L."/>
            <person name="Balint B."/>
            <person name="Merenyi Z."/>
            <person name="de Eugenio L."/>
            <person name="Morin E."/>
            <person name="Martinez A.T."/>
            <person name="Baldrian P."/>
            <person name="Stursova M."/>
            <person name="Martinez M.J."/>
            <person name="Novotny C."/>
            <person name="Magnuson J.K."/>
            <person name="Spatafora J.W."/>
            <person name="Maurice S."/>
            <person name="Pangilinan J."/>
            <person name="Andreopoulos W."/>
            <person name="LaButti K."/>
            <person name="Hundley H."/>
            <person name="Na H."/>
            <person name="Kuo A."/>
            <person name="Barry K."/>
            <person name="Lipzen A."/>
            <person name="Henrissat B."/>
            <person name="Riley R."/>
            <person name="Ahrendt S."/>
            <person name="Nagy L.G."/>
            <person name="Grigoriev I.V."/>
            <person name="Martin F."/>
            <person name="Rosso M.N."/>
        </authorList>
    </citation>
    <scope>NUCLEOTIDE SEQUENCE [LARGE SCALE GENOMIC DNA]</scope>
    <source>
        <strain evidence="1 2">CIRM-BRFM 1785</strain>
    </source>
</reference>
<dbReference type="Proteomes" id="UP000814176">
    <property type="component" value="Unassembled WGS sequence"/>
</dbReference>
<comment type="caution">
    <text evidence="1">The sequence shown here is derived from an EMBL/GenBank/DDBJ whole genome shotgun (WGS) entry which is preliminary data.</text>
</comment>
<accession>A0ABQ8KKL6</accession>
<organism evidence="1 2">
    <name type="scientific">Rhodofomes roseus</name>
    <dbReference type="NCBI Taxonomy" id="34475"/>
    <lineage>
        <taxon>Eukaryota</taxon>
        <taxon>Fungi</taxon>
        <taxon>Dikarya</taxon>
        <taxon>Basidiomycota</taxon>
        <taxon>Agaricomycotina</taxon>
        <taxon>Agaricomycetes</taxon>
        <taxon>Polyporales</taxon>
        <taxon>Rhodofomes</taxon>
    </lineage>
</organism>
<evidence type="ECO:0000313" key="2">
    <source>
        <dbReference type="Proteomes" id="UP000814176"/>
    </source>
</evidence>
<dbReference type="EMBL" id="JADCUA010000008">
    <property type="protein sequence ID" value="KAH9837984.1"/>
    <property type="molecule type" value="Genomic_DNA"/>
</dbReference>
<dbReference type="RefSeq" id="XP_047780022.1">
    <property type="nucleotide sequence ID" value="XM_047927377.1"/>
</dbReference>
<keyword evidence="2" id="KW-1185">Reference proteome</keyword>
<gene>
    <name evidence="1" type="ORF">C8Q71DRAFT_857156</name>
</gene>
<dbReference type="InterPro" id="IPR031755">
    <property type="entry name" value="Inhibitor_I66"/>
</dbReference>
<evidence type="ECO:0000313" key="1">
    <source>
        <dbReference type="EMBL" id="KAH9837984.1"/>
    </source>
</evidence>
<name>A0ABQ8KKL6_9APHY</name>
<dbReference type="Pfam" id="PF16850">
    <property type="entry name" value="Inhibitor_I66"/>
    <property type="match status" value="1"/>
</dbReference>
<dbReference type="Gene3D" id="2.80.10.50">
    <property type="match status" value="1"/>
</dbReference>